<proteinExistence type="predicted"/>
<protein>
    <submittedName>
        <fullName evidence="1">Uncharacterized protein</fullName>
    </submittedName>
</protein>
<dbReference type="EMBL" id="CM047740">
    <property type="protein sequence ID" value="KAJ0041429.1"/>
    <property type="molecule type" value="Genomic_DNA"/>
</dbReference>
<gene>
    <name evidence="1" type="ORF">Pint_27877</name>
</gene>
<reference evidence="2" key="1">
    <citation type="journal article" date="2023" name="G3 (Bethesda)">
        <title>Genome assembly and association tests identify interacting loci associated with vigor, precocity, and sex in interspecific pistachio rootstocks.</title>
        <authorList>
            <person name="Palmer W."/>
            <person name="Jacygrad E."/>
            <person name="Sagayaradj S."/>
            <person name="Cavanaugh K."/>
            <person name="Han R."/>
            <person name="Bertier L."/>
            <person name="Beede B."/>
            <person name="Kafkas S."/>
            <person name="Golino D."/>
            <person name="Preece J."/>
            <person name="Michelmore R."/>
        </authorList>
    </citation>
    <scope>NUCLEOTIDE SEQUENCE [LARGE SCALE GENOMIC DNA]</scope>
</reference>
<evidence type="ECO:0000313" key="2">
    <source>
        <dbReference type="Proteomes" id="UP001163603"/>
    </source>
</evidence>
<dbReference type="Proteomes" id="UP001163603">
    <property type="component" value="Chromosome 5"/>
</dbReference>
<sequence length="344" mass="37473">MGAPKQKWTAEEEAALKAGVLKHGTGKWRTILSDPEFSVVLQSRSNVDLKDKWRNINVTAIWGSRQKAKLALKKTSLTPKHDGRTLLTPKHDAQTLLTPKHDAQTLMILKHNAQTLTTPKHDAQTQLTPELDNNPMALSTLPQNHEEVVDAKPLAISGGTFRSSGSKEAVARLDKLILEAIAKLKEPNGSDRASIANYIEKQYCAPENLRKLLATKLKLMTANGSLMKVKHKYSIAPSAAASIAKRSPKLLLEGRQKVSPKPHKKDITILTKSQVEADLSRMRGMTAQEAAAAAAQAIAEAEVAIAEAEEAAREAEKAEAEAEAAQVFAKAAMKALKCRTLRAW</sequence>
<evidence type="ECO:0000313" key="1">
    <source>
        <dbReference type="EMBL" id="KAJ0041429.1"/>
    </source>
</evidence>
<keyword evidence="2" id="KW-1185">Reference proteome</keyword>
<accession>A0ACC0YVL0</accession>
<organism evidence="1 2">
    <name type="scientific">Pistacia integerrima</name>
    <dbReference type="NCBI Taxonomy" id="434235"/>
    <lineage>
        <taxon>Eukaryota</taxon>
        <taxon>Viridiplantae</taxon>
        <taxon>Streptophyta</taxon>
        <taxon>Embryophyta</taxon>
        <taxon>Tracheophyta</taxon>
        <taxon>Spermatophyta</taxon>
        <taxon>Magnoliopsida</taxon>
        <taxon>eudicotyledons</taxon>
        <taxon>Gunneridae</taxon>
        <taxon>Pentapetalae</taxon>
        <taxon>rosids</taxon>
        <taxon>malvids</taxon>
        <taxon>Sapindales</taxon>
        <taxon>Anacardiaceae</taxon>
        <taxon>Pistacia</taxon>
    </lineage>
</organism>
<name>A0ACC0YVL0_9ROSI</name>
<comment type="caution">
    <text evidence="1">The sequence shown here is derived from an EMBL/GenBank/DDBJ whole genome shotgun (WGS) entry which is preliminary data.</text>
</comment>